<feature type="signal peptide" evidence="1">
    <location>
        <begin position="1"/>
        <end position="17"/>
    </location>
</feature>
<feature type="chain" id="PRO_5036273559" description="Secreted protein" evidence="1">
    <location>
        <begin position="18"/>
        <end position="183"/>
    </location>
</feature>
<evidence type="ECO:0000313" key="4">
    <source>
        <dbReference type="Proteomes" id="UP000677228"/>
    </source>
</evidence>
<accession>A0A8S2G1Z8</accession>
<dbReference type="AlphaFoldDB" id="A0A8S2G1Z8"/>
<evidence type="ECO:0000256" key="1">
    <source>
        <dbReference type="SAM" id="SignalP"/>
    </source>
</evidence>
<dbReference type="EMBL" id="CAJOBA010077623">
    <property type="protein sequence ID" value="CAF4425542.1"/>
    <property type="molecule type" value="Genomic_DNA"/>
</dbReference>
<dbReference type="Proteomes" id="UP000677228">
    <property type="component" value="Unassembled WGS sequence"/>
</dbReference>
<evidence type="ECO:0008006" key="5">
    <source>
        <dbReference type="Google" id="ProtNLM"/>
    </source>
</evidence>
<evidence type="ECO:0000313" key="2">
    <source>
        <dbReference type="EMBL" id="CAF1611729.1"/>
    </source>
</evidence>
<organism evidence="2 4">
    <name type="scientific">Didymodactylos carnosus</name>
    <dbReference type="NCBI Taxonomy" id="1234261"/>
    <lineage>
        <taxon>Eukaryota</taxon>
        <taxon>Metazoa</taxon>
        <taxon>Spiralia</taxon>
        <taxon>Gnathifera</taxon>
        <taxon>Rotifera</taxon>
        <taxon>Eurotatoria</taxon>
        <taxon>Bdelloidea</taxon>
        <taxon>Philodinida</taxon>
        <taxon>Philodinidae</taxon>
        <taxon>Didymodactylos</taxon>
    </lineage>
</organism>
<gene>
    <name evidence="2" type="ORF">OVA965_LOCUS42678</name>
    <name evidence="3" type="ORF">TMI583_LOCUS44660</name>
</gene>
<name>A0A8S2G1Z8_9BILA</name>
<evidence type="ECO:0000313" key="3">
    <source>
        <dbReference type="EMBL" id="CAF4425542.1"/>
    </source>
</evidence>
<keyword evidence="1" id="KW-0732">Signal</keyword>
<proteinExistence type="predicted"/>
<dbReference type="Proteomes" id="UP000682733">
    <property type="component" value="Unassembled WGS sequence"/>
</dbReference>
<dbReference type="EMBL" id="CAJNOK010053338">
    <property type="protein sequence ID" value="CAF1611729.1"/>
    <property type="molecule type" value="Genomic_DNA"/>
</dbReference>
<comment type="caution">
    <text evidence="2">The sequence shown here is derived from an EMBL/GenBank/DDBJ whole genome shotgun (WGS) entry which is preliminary data.</text>
</comment>
<sequence length="183" mass="19819">MFLHAVLMLVFVQRVYGATVTATPSSVVKAGTAPVCDPYTMKSDSYPSILTNLDVVLTNPLTLRATTRLQNSSEVITFEGVMFPIGFANDHALVACRSMGCSKASANAKVSWTQTQTCRYTCPHGTMGLQLCRYMQSYLTCPSNPNDAMSLKECVVKPFWADYSNYPASNGAVGLVCTECGDL</sequence>
<protein>
    <recommendedName>
        <fullName evidence="5">Secreted protein</fullName>
    </recommendedName>
</protein>
<reference evidence="2" key="1">
    <citation type="submission" date="2021-02" db="EMBL/GenBank/DDBJ databases">
        <authorList>
            <person name="Nowell W R."/>
        </authorList>
    </citation>
    <scope>NUCLEOTIDE SEQUENCE</scope>
</reference>